<dbReference type="SUPFAM" id="SSF50952">
    <property type="entry name" value="Soluble quinoprotein glucose dehydrogenase"/>
    <property type="match status" value="1"/>
</dbReference>
<keyword evidence="3 4" id="KW-0408">Iron</keyword>
<dbReference type="Proteomes" id="UP000271925">
    <property type="component" value="Unassembled WGS sequence"/>
</dbReference>
<name>A0A3P1BC15_9BACT</name>
<keyword evidence="8" id="KW-1185">Reference proteome</keyword>
<dbReference type="InterPro" id="IPR011989">
    <property type="entry name" value="ARM-like"/>
</dbReference>
<evidence type="ECO:0000256" key="3">
    <source>
        <dbReference type="ARBA" id="ARBA00023004"/>
    </source>
</evidence>
<dbReference type="NCBIfam" id="TIGR02604">
    <property type="entry name" value="Piru_Ver_Nterm"/>
    <property type="match status" value="1"/>
</dbReference>
<feature type="domain" description="Cytochrome c" evidence="6">
    <location>
        <begin position="843"/>
        <end position="977"/>
    </location>
</feature>
<dbReference type="Gene3D" id="2.120.10.30">
    <property type="entry name" value="TolB, C-terminal domain"/>
    <property type="match status" value="1"/>
</dbReference>
<proteinExistence type="predicted"/>
<dbReference type="Pfam" id="PF00034">
    <property type="entry name" value="Cytochrom_C"/>
    <property type="match status" value="1"/>
</dbReference>
<dbReference type="GO" id="GO:0020037">
    <property type="term" value="F:heme binding"/>
    <property type="evidence" value="ECO:0007669"/>
    <property type="project" value="InterPro"/>
</dbReference>
<dbReference type="EMBL" id="RQJO01000015">
    <property type="protein sequence ID" value="RRA98558.1"/>
    <property type="molecule type" value="Genomic_DNA"/>
</dbReference>
<evidence type="ECO:0000259" key="6">
    <source>
        <dbReference type="PROSITE" id="PS51007"/>
    </source>
</evidence>
<dbReference type="PROSITE" id="PS51007">
    <property type="entry name" value="CYTC"/>
    <property type="match status" value="1"/>
</dbReference>
<dbReference type="Gene3D" id="1.10.760.10">
    <property type="entry name" value="Cytochrome c-like domain"/>
    <property type="match status" value="1"/>
</dbReference>
<accession>A0A3P1BC15</accession>
<dbReference type="InterPro" id="IPR055557">
    <property type="entry name" value="DUF7133"/>
</dbReference>
<organism evidence="7 8">
    <name type="scientific">Larkinella rosea</name>
    <dbReference type="NCBI Taxonomy" id="2025312"/>
    <lineage>
        <taxon>Bacteria</taxon>
        <taxon>Pseudomonadati</taxon>
        <taxon>Bacteroidota</taxon>
        <taxon>Cytophagia</taxon>
        <taxon>Cytophagales</taxon>
        <taxon>Spirosomataceae</taxon>
        <taxon>Larkinella</taxon>
    </lineage>
</organism>
<evidence type="ECO:0000256" key="2">
    <source>
        <dbReference type="ARBA" id="ARBA00022723"/>
    </source>
</evidence>
<protein>
    <submittedName>
        <fullName evidence="7">Dehydrogenase</fullName>
    </submittedName>
</protein>
<dbReference type="PANTHER" id="PTHR33546:SF1">
    <property type="entry name" value="LARGE, MULTIFUNCTIONAL SECRETED PROTEIN"/>
    <property type="match status" value="1"/>
</dbReference>
<gene>
    <name evidence="7" type="ORF">EHT25_26495</name>
</gene>
<evidence type="ECO:0000313" key="8">
    <source>
        <dbReference type="Proteomes" id="UP000271925"/>
    </source>
</evidence>
<dbReference type="Pfam" id="PF13646">
    <property type="entry name" value="HEAT_2"/>
    <property type="match status" value="1"/>
</dbReference>
<dbReference type="InterPro" id="IPR011041">
    <property type="entry name" value="Quinoprot_gluc/sorb_DH_b-prop"/>
</dbReference>
<dbReference type="Gene3D" id="1.25.10.10">
    <property type="entry name" value="Leucine-rich Repeat Variant"/>
    <property type="match status" value="1"/>
</dbReference>
<dbReference type="PANTHER" id="PTHR33546">
    <property type="entry name" value="LARGE, MULTIFUNCTIONAL SECRETED PROTEIN-RELATED"/>
    <property type="match status" value="1"/>
</dbReference>
<sequence>MKIAIPNPTRFLSTSILLGSLLGWSIKVQQSGHSIGTDPEIAGPNRRGSIVAADSNKLYLPDDLEATVWAEAPMFYNPTNIDVDARGRIWVTEAVNYRNFNNKPETRLDHPEGERVMILEDTNGDGKADQSKVYVQDKDLVSPLGIAVIGNKTIVSAAPNLIIYTDENGDDKPDKKEVFLTGFGGLDHDHSLHALVAGPDGKWYFNTGNAGPHVVKDKAGWTLRAGSIYTGGTPYNTTNKGNMISDDGRIWVGGLALRINPDGTGLKVMGHNFRNNYETALDSYGNLWQNDNDDQVVACRTSWLMEGGNMGYFSQDGTRFWQGDQRPDQDIPTAHWHQEDPGVVPVGDISGAGSPTGMVFYEGDELGAKYRGLLLSCEAGRNVIFSYRPEPQGAGYRMPRTDFISTFPKVDEDYKWNDIREDIRKWFRPSDVAVGTDGALYIADWFDPVVGGHQMKDKKGYGRIYRITPKGKKLKAPVINTDKTAGQILALTNPSTNIRLLGFEKLKAQGDKAVKPVAKLLTASNPFHRARAIWLLSQLGPKGRKEVENLLKSDQVDLRITAFRALKQVQPDVVALARQMVDDPSPAVRREVAIALRDVPFEQCKELLVKLANSYDGTDRFYLEAVGMAADKKEEALYAALKPSIPANPIQWDQKTANLIWRLHPASTADLMKQRALASTLTADARKQAIVALGFIKDPAAAQAMVELTKQGDKSIAKQADYWVDFRRANDWANLLDWEKVMPSKLSKPEQQALAMRQKLMEEYTSAEDKVKLAKEMAVNPEGGKLLVGLAAEKKLPENLKPVISEVIFTNPDQSVRTMAGDYFTRPGGSGNLSMKNITALKGDEAAGLAVFKANCTTCHRHGKQGKDIGPELTKIHQKFDRNGLLDAILNPSAGLAFGYEPWLITTKNGQTYYGFLISDGQDAIVVKDAAGQKHTIATGQVVSRKQYSTSLMPDPSSLGLSEQQLADLVAYLLKGN</sequence>
<feature type="coiled-coil region" evidence="5">
    <location>
        <begin position="750"/>
        <end position="777"/>
    </location>
</feature>
<evidence type="ECO:0000256" key="4">
    <source>
        <dbReference type="PROSITE-ProRule" id="PRU00433"/>
    </source>
</evidence>
<evidence type="ECO:0000313" key="7">
    <source>
        <dbReference type="EMBL" id="RRA98558.1"/>
    </source>
</evidence>
<dbReference type="InterPro" id="IPR011042">
    <property type="entry name" value="6-blade_b-propeller_TolB-like"/>
</dbReference>
<dbReference type="SUPFAM" id="SSF46626">
    <property type="entry name" value="Cytochrome c"/>
    <property type="match status" value="1"/>
</dbReference>
<dbReference type="InterPro" id="IPR009056">
    <property type="entry name" value="Cyt_c-like_dom"/>
</dbReference>
<comment type="caution">
    <text evidence="7">The sequence shown here is derived from an EMBL/GenBank/DDBJ whole genome shotgun (WGS) entry which is preliminary data.</text>
</comment>
<dbReference type="InterPro" id="IPR013427">
    <property type="entry name" value="Haem-bd_dom_put"/>
</dbReference>
<reference evidence="7 8" key="1">
    <citation type="submission" date="2018-11" db="EMBL/GenBank/DDBJ databases">
        <authorList>
            <person name="Zhou Z."/>
            <person name="Wang G."/>
        </authorList>
    </citation>
    <scope>NUCLEOTIDE SEQUENCE [LARGE SCALE GENOMIC DNA]</scope>
    <source>
        <strain evidence="7 8">KCTC52004</strain>
    </source>
</reference>
<dbReference type="InterPro" id="IPR016024">
    <property type="entry name" value="ARM-type_fold"/>
</dbReference>
<dbReference type="AlphaFoldDB" id="A0A3P1BC15"/>
<evidence type="ECO:0000256" key="1">
    <source>
        <dbReference type="ARBA" id="ARBA00022617"/>
    </source>
</evidence>
<keyword evidence="2 4" id="KW-0479">Metal-binding</keyword>
<dbReference type="InterPro" id="IPR013428">
    <property type="entry name" value="Membrane-bound_put_N"/>
</dbReference>
<dbReference type="Pfam" id="PF23500">
    <property type="entry name" value="DUF7133"/>
    <property type="match status" value="1"/>
</dbReference>
<evidence type="ECO:0000256" key="5">
    <source>
        <dbReference type="SAM" id="Coils"/>
    </source>
</evidence>
<dbReference type="SUPFAM" id="SSF48371">
    <property type="entry name" value="ARM repeat"/>
    <property type="match status" value="1"/>
</dbReference>
<dbReference type="OrthoDB" id="9808161at2"/>
<keyword evidence="1 4" id="KW-0349">Heme</keyword>
<dbReference type="NCBIfam" id="TIGR02603">
    <property type="entry name" value="CxxCH_TIGR02603"/>
    <property type="match status" value="1"/>
</dbReference>
<keyword evidence="5" id="KW-0175">Coiled coil</keyword>
<dbReference type="GO" id="GO:0046872">
    <property type="term" value="F:metal ion binding"/>
    <property type="evidence" value="ECO:0007669"/>
    <property type="project" value="UniProtKB-KW"/>
</dbReference>
<dbReference type="InterPro" id="IPR036909">
    <property type="entry name" value="Cyt_c-like_dom_sf"/>
</dbReference>
<dbReference type="GO" id="GO:0009055">
    <property type="term" value="F:electron transfer activity"/>
    <property type="evidence" value="ECO:0007669"/>
    <property type="project" value="InterPro"/>
</dbReference>
<dbReference type="RefSeq" id="WP_124878325.1">
    <property type="nucleotide sequence ID" value="NZ_RQJO01000015.1"/>
</dbReference>